<dbReference type="InterPro" id="IPR036188">
    <property type="entry name" value="FAD/NAD-bd_sf"/>
</dbReference>
<keyword evidence="5" id="KW-0274">FAD</keyword>
<dbReference type="RefSeq" id="WP_325775781.1">
    <property type="nucleotide sequence ID" value="NZ_VTDN01000008.1"/>
</dbReference>
<dbReference type="PANTHER" id="PTHR43539:SF91">
    <property type="entry name" value="FAD-DEPENDENT URATE HYDROXYLASE"/>
    <property type="match status" value="1"/>
</dbReference>
<gene>
    <name evidence="8" type="ORF">I2F25_10145</name>
</gene>
<dbReference type="Proteomes" id="UP001339883">
    <property type="component" value="Unassembled WGS sequence"/>
</dbReference>
<comment type="caution">
    <text evidence="8">The sequence shown here is derived from an EMBL/GenBank/DDBJ whole genome shotgun (WGS) entry which is preliminary data.</text>
</comment>
<protein>
    <submittedName>
        <fullName evidence="8">NAD(P)/FAD-dependent oxidoreductase</fullName>
    </submittedName>
</protein>
<keyword evidence="6" id="KW-0521">NADP</keyword>
<dbReference type="EMBL" id="VTDN01000008">
    <property type="protein sequence ID" value="MEB5477400.1"/>
    <property type="molecule type" value="Genomic_DNA"/>
</dbReference>
<name>A0ABU6DUJ0_9GAMM</name>
<evidence type="ECO:0000256" key="6">
    <source>
        <dbReference type="ARBA" id="ARBA00022857"/>
    </source>
</evidence>
<dbReference type="Gene3D" id="3.50.50.60">
    <property type="entry name" value="FAD/NAD(P)-binding domain"/>
    <property type="match status" value="1"/>
</dbReference>
<dbReference type="Pfam" id="PF13434">
    <property type="entry name" value="Lys_Orn_oxgnase"/>
    <property type="match status" value="1"/>
</dbReference>
<accession>A0ABU6DUJ0</accession>
<evidence type="ECO:0000256" key="5">
    <source>
        <dbReference type="ARBA" id="ARBA00022827"/>
    </source>
</evidence>
<organism evidence="8 9">
    <name type="scientific">Acinetobacter pollinis</name>
    <dbReference type="NCBI Taxonomy" id="2605270"/>
    <lineage>
        <taxon>Bacteria</taxon>
        <taxon>Pseudomonadati</taxon>
        <taxon>Pseudomonadota</taxon>
        <taxon>Gammaproteobacteria</taxon>
        <taxon>Moraxellales</taxon>
        <taxon>Moraxellaceae</taxon>
        <taxon>Acinetobacter</taxon>
    </lineage>
</organism>
<evidence type="ECO:0000256" key="1">
    <source>
        <dbReference type="ARBA" id="ARBA00001974"/>
    </source>
</evidence>
<evidence type="ECO:0000256" key="4">
    <source>
        <dbReference type="ARBA" id="ARBA00022630"/>
    </source>
</evidence>
<dbReference type="PANTHER" id="PTHR43539">
    <property type="entry name" value="FLAVIN-BINDING MONOOXYGENASE-LIKE PROTEIN (AFU_ORTHOLOGUE AFUA_4G09220)"/>
    <property type="match status" value="1"/>
</dbReference>
<evidence type="ECO:0000313" key="8">
    <source>
        <dbReference type="EMBL" id="MEB5477400.1"/>
    </source>
</evidence>
<evidence type="ECO:0000256" key="3">
    <source>
        <dbReference type="ARBA" id="ARBA00007588"/>
    </source>
</evidence>
<comment type="cofactor">
    <cofactor evidence="1">
        <name>FAD</name>
        <dbReference type="ChEBI" id="CHEBI:57692"/>
    </cofactor>
</comment>
<keyword evidence="4" id="KW-0285">Flavoprotein</keyword>
<evidence type="ECO:0000313" key="9">
    <source>
        <dbReference type="Proteomes" id="UP001339883"/>
    </source>
</evidence>
<evidence type="ECO:0000256" key="7">
    <source>
        <dbReference type="ARBA" id="ARBA00023002"/>
    </source>
</evidence>
<dbReference type="SUPFAM" id="SSF51905">
    <property type="entry name" value="FAD/NAD(P)-binding domain"/>
    <property type="match status" value="1"/>
</dbReference>
<proteinExistence type="inferred from homology"/>
<keyword evidence="7" id="KW-0560">Oxidoreductase</keyword>
<dbReference type="InterPro" id="IPR025700">
    <property type="entry name" value="Lys/Orn_oxygenase"/>
</dbReference>
<dbReference type="InterPro" id="IPR050982">
    <property type="entry name" value="Auxin_biosynth/cation_transpt"/>
</dbReference>
<comment type="pathway">
    <text evidence="2">Siderophore biosynthesis.</text>
</comment>
<reference evidence="8 9" key="1">
    <citation type="submission" date="2019-08" db="EMBL/GenBank/DDBJ databases">
        <title>Five species of Acinetobacter isolated from floral nectar and animal pollinators.</title>
        <authorList>
            <person name="Hendry T.A."/>
        </authorList>
    </citation>
    <scope>NUCLEOTIDE SEQUENCE [LARGE SCALE GENOMIC DNA]</scope>
    <source>
        <strain evidence="8 9">MD18.27</strain>
    </source>
</reference>
<keyword evidence="9" id="KW-1185">Reference proteome</keyword>
<evidence type="ECO:0000256" key="2">
    <source>
        <dbReference type="ARBA" id="ARBA00004924"/>
    </source>
</evidence>
<feature type="non-terminal residue" evidence="8">
    <location>
        <position position="398"/>
    </location>
</feature>
<sequence>MYPQESLKELEEQIRIDFENANFPPKNWIIEETNHEIPVAIIGAGMSALCLSLALKAQGIPSILFEKKKEGDEGPWKEPALMQTLRSPKNLTGPALISPSLTFQAWFKAQFGHQAWESLDKIPRLQWDEYLKWFKKITQPTVYYESELVDLHIADQLTEITIRHSDQDKIYHVVHCVLAMGIDSFSSPNIPELVQNIPNYLWQHNYDTTNYECFKGLNVAVIGASAGAMDSAATALEHGAKSVEVICRCNDFPRVNRSKSASNVGYFAFYPEWSDQEKWDFQTYLRKEGTPAPHRSVLRVAKHKNAYFNFSETLQNITFENQKLYLSTKNSRFVVDRLIFATGFKINWHKHEWLYRFSQHIKIWRDINIQQEKNLDLENYPYLTKDFEFIHKNSNESY</sequence>
<comment type="similarity">
    <text evidence="3">Belongs to the lysine N(6)-hydroxylase/L-ornithine N(5)-oxygenase family.</text>
</comment>